<name>A0A5B7DM88_PORTR</name>
<evidence type="ECO:0000313" key="2">
    <source>
        <dbReference type="Proteomes" id="UP000324222"/>
    </source>
</evidence>
<keyword evidence="2" id="KW-1185">Reference proteome</keyword>
<evidence type="ECO:0000313" key="1">
    <source>
        <dbReference type="EMBL" id="MPC22164.1"/>
    </source>
</evidence>
<organism evidence="1 2">
    <name type="scientific">Portunus trituberculatus</name>
    <name type="common">Swimming crab</name>
    <name type="synonym">Neptunus trituberculatus</name>
    <dbReference type="NCBI Taxonomy" id="210409"/>
    <lineage>
        <taxon>Eukaryota</taxon>
        <taxon>Metazoa</taxon>
        <taxon>Ecdysozoa</taxon>
        <taxon>Arthropoda</taxon>
        <taxon>Crustacea</taxon>
        <taxon>Multicrustacea</taxon>
        <taxon>Malacostraca</taxon>
        <taxon>Eumalacostraca</taxon>
        <taxon>Eucarida</taxon>
        <taxon>Decapoda</taxon>
        <taxon>Pleocyemata</taxon>
        <taxon>Brachyura</taxon>
        <taxon>Eubrachyura</taxon>
        <taxon>Portunoidea</taxon>
        <taxon>Portunidae</taxon>
        <taxon>Portuninae</taxon>
        <taxon>Portunus</taxon>
    </lineage>
</organism>
<gene>
    <name evidence="1" type="ORF">E2C01_015171</name>
</gene>
<accession>A0A5B7DM88</accession>
<sequence length="85" mass="9629">MCDKESVSNMRAGLQLAKREEKKKYFGSSWLDTTLLWAPGQVTPQPQPASHLALLHHAIRSPAIPRQTSFTHHQAEARRVRTSCH</sequence>
<dbReference type="Proteomes" id="UP000324222">
    <property type="component" value="Unassembled WGS sequence"/>
</dbReference>
<proteinExistence type="predicted"/>
<dbReference type="AlphaFoldDB" id="A0A5B7DM88"/>
<comment type="caution">
    <text evidence="1">The sequence shown here is derived from an EMBL/GenBank/DDBJ whole genome shotgun (WGS) entry which is preliminary data.</text>
</comment>
<reference evidence="1 2" key="1">
    <citation type="submission" date="2019-05" db="EMBL/GenBank/DDBJ databases">
        <title>Another draft genome of Portunus trituberculatus and its Hox gene families provides insights of decapod evolution.</title>
        <authorList>
            <person name="Jeong J.-H."/>
            <person name="Song I."/>
            <person name="Kim S."/>
            <person name="Choi T."/>
            <person name="Kim D."/>
            <person name="Ryu S."/>
            <person name="Kim W."/>
        </authorList>
    </citation>
    <scope>NUCLEOTIDE SEQUENCE [LARGE SCALE GENOMIC DNA]</scope>
    <source>
        <tissue evidence="1">Muscle</tissue>
    </source>
</reference>
<protein>
    <submittedName>
        <fullName evidence="1">Uncharacterized protein</fullName>
    </submittedName>
</protein>
<dbReference type="EMBL" id="VSRR010001057">
    <property type="protein sequence ID" value="MPC22164.1"/>
    <property type="molecule type" value="Genomic_DNA"/>
</dbReference>